<gene>
    <name evidence="1" type="ORF">G3569_12425</name>
</gene>
<dbReference type="RefSeq" id="WP_165269601.1">
    <property type="nucleotide sequence ID" value="NZ_JAALLS010000016.1"/>
</dbReference>
<name>A0A6M1SZ46_9BACT</name>
<proteinExistence type="predicted"/>
<protein>
    <submittedName>
        <fullName evidence="1">Uncharacterized protein</fullName>
    </submittedName>
</protein>
<dbReference type="Proteomes" id="UP000479132">
    <property type="component" value="Unassembled WGS sequence"/>
</dbReference>
<sequence length="275" mass="31067">MRIIFLSIVLFSVCQVGICQIERPNKAYGKFKAEVTGLNSVNYKYEYVIENSEESEQVLVSFSINIKDRSFYGKTIPSPPNKKWYIDGLGKVYITGAAAGRALSLPPENGLEPGEAMEISFVSKGLPAINPFYTEGFVRPFTRELIDSLFKAGYTEDEIFIDWKEAAYKGYTISPRVWADSVDLKTFLNKLKSYRSRSCNEFEWVNTVAVCNDLQDQLQEVSTHFAAGDSLLAANAVTDFIEIIKANRSANMTTEGYGLFYYNARYLLQRLGNYP</sequence>
<keyword evidence="2" id="KW-1185">Reference proteome</keyword>
<reference evidence="1 2" key="1">
    <citation type="submission" date="2020-02" db="EMBL/GenBank/DDBJ databases">
        <title>Aliifodinibius halophilus 2W32, complete genome.</title>
        <authorList>
            <person name="Li Y."/>
            <person name="Wu S."/>
        </authorList>
    </citation>
    <scope>NUCLEOTIDE SEQUENCE [LARGE SCALE GENOMIC DNA]</scope>
    <source>
        <strain evidence="1 2">2W32</strain>
    </source>
</reference>
<dbReference type="AlphaFoldDB" id="A0A6M1SZ46"/>
<organism evidence="1 2">
    <name type="scientific">Fodinibius halophilus</name>
    <dbReference type="NCBI Taxonomy" id="1736908"/>
    <lineage>
        <taxon>Bacteria</taxon>
        <taxon>Pseudomonadati</taxon>
        <taxon>Balneolota</taxon>
        <taxon>Balneolia</taxon>
        <taxon>Balneolales</taxon>
        <taxon>Balneolaceae</taxon>
        <taxon>Fodinibius</taxon>
    </lineage>
</organism>
<evidence type="ECO:0000313" key="2">
    <source>
        <dbReference type="Proteomes" id="UP000479132"/>
    </source>
</evidence>
<accession>A0A6M1SZ46</accession>
<dbReference type="EMBL" id="JAALLS010000016">
    <property type="protein sequence ID" value="NGP89158.1"/>
    <property type="molecule type" value="Genomic_DNA"/>
</dbReference>
<evidence type="ECO:0000313" key="1">
    <source>
        <dbReference type="EMBL" id="NGP89158.1"/>
    </source>
</evidence>
<comment type="caution">
    <text evidence="1">The sequence shown here is derived from an EMBL/GenBank/DDBJ whole genome shotgun (WGS) entry which is preliminary data.</text>
</comment>